<organism evidence="2 3">
    <name type="scientific">Kribbella flavida (strain DSM 17836 / JCM 10339 / NBRC 14399)</name>
    <dbReference type="NCBI Taxonomy" id="479435"/>
    <lineage>
        <taxon>Bacteria</taxon>
        <taxon>Bacillati</taxon>
        <taxon>Actinomycetota</taxon>
        <taxon>Actinomycetes</taxon>
        <taxon>Propionibacteriales</taxon>
        <taxon>Kribbellaceae</taxon>
        <taxon>Kribbella</taxon>
    </lineage>
</organism>
<name>D2Q2V9_KRIFD</name>
<keyword evidence="3" id="KW-1185">Reference proteome</keyword>
<feature type="chain" id="PRO_5003034294" description="Peptidase inhibitor family I36" evidence="1">
    <location>
        <begin position="35"/>
        <end position="148"/>
    </location>
</feature>
<evidence type="ECO:0000313" key="2">
    <source>
        <dbReference type="EMBL" id="ADB30290.1"/>
    </source>
</evidence>
<dbReference type="Proteomes" id="UP000007967">
    <property type="component" value="Chromosome"/>
</dbReference>
<dbReference type="InterPro" id="IPR006311">
    <property type="entry name" value="TAT_signal"/>
</dbReference>
<feature type="signal peptide" evidence="1">
    <location>
        <begin position="1"/>
        <end position="34"/>
    </location>
</feature>
<dbReference type="KEGG" id="kfl:Kfla_1187"/>
<dbReference type="AlphaFoldDB" id="D2Q2V9"/>
<gene>
    <name evidence="2" type="ordered locus">Kfla_1187</name>
</gene>
<dbReference type="OrthoDB" id="4310827at2"/>
<dbReference type="EMBL" id="CP001736">
    <property type="protein sequence ID" value="ADB30290.1"/>
    <property type="molecule type" value="Genomic_DNA"/>
</dbReference>
<reference evidence="3" key="1">
    <citation type="submission" date="2009-09" db="EMBL/GenBank/DDBJ databases">
        <title>The complete genome of Kribbella flavida DSM 17836.</title>
        <authorList>
            <consortium name="US DOE Joint Genome Institute (JGI-PGF)"/>
            <person name="Lucas S."/>
            <person name="Copeland A."/>
            <person name="Lapidus A."/>
            <person name="Glavina del Rio T."/>
            <person name="Dalin E."/>
            <person name="Tice H."/>
            <person name="Bruce D."/>
            <person name="Goodwin L."/>
            <person name="Pitluck S."/>
            <person name="Kyrpides N."/>
            <person name="Mavromatis K."/>
            <person name="Ivanova N."/>
            <person name="Saunders E."/>
            <person name="Brettin T."/>
            <person name="Detter J.C."/>
            <person name="Han C."/>
            <person name="Larimer F."/>
            <person name="Land M."/>
            <person name="Hauser L."/>
            <person name="Markowitz V."/>
            <person name="Cheng J.-F."/>
            <person name="Hugenholtz P."/>
            <person name="Woyke T."/>
            <person name="Wu D."/>
            <person name="Pukall R."/>
            <person name="Klenk H.-P."/>
            <person name="Eisen J.A."/>
        </authorList>
    </citation>
    <scope>NUCLEOTIDE SEQUENCE [LARGE SCALE GENOMIC DNA]</scope>
    <source>
        <strain evidence="3">DSM 17836 / JCM 10339 / NBRC 14399</strain>
    </source>
</reference>
<evidence type="ECO:0000313" key="3">
    <source>
        <dbReference type="Proteomes" id="UP000007967"/>
    </source>
</evidence>
<dbReference type="PROSITE" id="PS51318">
    <property type="entry name" value="TAT"/>
    <property type="match status" value="1"/>
</dbReference>
<protein>
    <recommendedName>
        <fullName evidence="4">Peptidase inhibitor family I36</fullName>
    </recommendedName>
</protein>
<keyword evidence="1" id="KW-0732">Signal</keyword>
<evidence type="ECO:0000256" key="1">
    <source>
        <dbReference type="SAM" id="SignalP"/>
    </source>
</evidence>
<sequence>MSARLRTRRALAGLGAVLALTAVGGIVTAPPASAASCLAGNTCFYWTNANGTSTLKYQDDGNLSGLLHPGERGAWVWNNGDRYPGADHITLTTSLNGARWRICLHYGPANFTQGTGGTTAARIGVGEIVTSWVWRGECAAGEDNWRRV</sequence>
<dbReference type="RefSeq" id="WP_012918846.1">
    <property type="nucleotide sequence ID" value="NC_013729.1"/>
</dbReference>
<dbReference type="HOGENOM" id="CLU_1937012_0_0_11"/>
<dbReference type="STRING" id="479435.Kfla_1187"/>
<accession>D2Q2V9</accession>
<evidence type="ECO:0008006" key="4">
    <source>
        <dbReference type="Google" id="ProtNLM"/>
    </source>
</evidence>
<proteinExistence type="predicted"/>
<reference evidence="2 3" key="2">
    <citation type="journal article" date="2010" name="Stand. Genomic Sci.">
        <title>Complete genome sequence of Kribbella flavida type strain (IFO 14399).</title>
        <authorList>
            <person name="Pukall R."/>
            <person name="Lapidus A."/>
            <person name="Glavina Del Rio T."/>
            <person name="Copeland A."/>
            <person name="Tice H."/>
            <person name="Cheng J.-F."/>
            <person name="Lucas S."/>
            <person name="Chen F."/>
            <person name="Nolan M."/>
            <person name="LaButti K."/>
            <person name="Pati A."/>
            <person name="Ivanova N."/>
            <person name="Mavrommatis K."/>
            <person name="Mikhailova N."/>
            <person name="Pitluck S."/>
            <person name="Bruce D."/>
            <person name="Goodwin L."/>
            <person name="Land M."/>
            <person name="Hauser L."/>
            <person name="Chang Y.-J."/>
            <person name="Jeffries C.D."/>
            <person name="Chen A."/>
            <person name="Palaniappan K."/>
            <person name="Chain P."/>
            <person name="Rohde M."/>
            <person name="Goeker M."/>
            <person name="Bristow J."/>
            <person name="Eisen J.A."/>
            <person name="Markowitz V."/>
            <person name="Hugenholtz P."/>
            <person name="Kyrpides N.C."/>
            <person name="Klenk H.-P."/>
            <person name="Brettin T."/>
        </authorList>
    </citation>
    <scope>NUCLEOTIDE SEQUENCE [LARGE SCALE GENOMIC DNA]</scope>
    <source>
        <strain evidence="3">DSM 17836 / JCM 10339 / NBRC 14399</strain>
    </source>
</reference>